<dbReference type="RefSeq" id="WP_212131835.1">
    <property type="nucleotide sequence ID" value="NZ_OY569118.1"/>
</dbReference>
<sequence>MDTKRRVNWRILILALCTIVLFSGLTVRLWWLQTVEAAKLMDYAKIQWDDMEKTLQPKRGEILDRNGEKLAFEAKAYTVNARLKPMDDKDQDYVKDPYYTATKLAPILNAPVDKLYKYLTNPTAKVVELGRWGNKITEEQRNRILELQHPTLPNGQKVEDNQLPGITLIETTRRYYPNGSFATHVLGYVDYEGTPRMGIELQLDKELRGEKGEMQILTDRLGYQLPDGERKYKPAKDGLNVYLTIDRTIQGYVEQALEQAEQEFKPKAMTVVVSDPNTGEILAMGNRSQFNPNEYYKGISNYTNHAVTSMFEPGSTFKIITLAASIEEGLFNPNETYQSGTYTKIPGPAIRDHNNGVGWGRITFLKGVQRSSNVAFVILGYDRLKQDRLKKYFKDFGMGQLTGIELPYEKAGNLNNLDNPRSPRDIAVTTFGQGVTVTAIQQVMAVGAIANGGELLKPHIVKEMRDPNTGEVVKRNEREVVRRVVKESTAKQVRDILETVVTDEEGTGKAYRIDGYHVAGKTGTAQKYNPENGEVMKGHYIVSFIGFAPKDNPRLLVYVVVDDPQVGESYQTWGRKVVAPIFTSVMGRSLQYLQLKPDMQQVQQASYKANTATSQKPVMTDKEVTVPKLVGMSTTTAQLRAQQEQLNVNVVGTGTKIVSQIPAANETVPSGTRVILVTDRVKGAKMPDFTGRSLRDVMEFASLLNIQVAQVGTGFVTQQSIKPGTVLNGGEKLQVTLQPASKLPQASDETNPTTGGAPPGATSGSETTAQGSAEAGTAGSANQPPSTP</sequence>
<dbReference type="SUPFAM" id="SSF56601">
    <property type="entry name" value="beta-lactamase/transpeptidase-like"/>
    <property type="match status" value="1"/>
</dbReference>
<dbReference type="AlphaFoldDB" id="A0AA48RGU9"/>
<dbReference type="InterPro" id="IPR005311">
    <property type="entry name" value="PBP_dimer"/>
</dbReference>
<dbReference type="InterPro" id="IPR001460">
    <property type="entry name" value="PCN-bd_Tpept"/>
</dbReference>
<dbReference type="InterPro" id="IPR012338">
    <property type="entry name" value="Beta-lactam/transpept-like"/>
</dbReference>
<dbReference type="SUPFAM" id="SSF54184">
    <property type="entry name" value="Penicillin-binding protein 2x (pbp-2x), c-terminal domain"/>
    <property type="match status" value="2"/>
</dbReference>
<dbReference type="GO" id="GO:0008658">
    <property type="term" value="F:penicillin binding"/>
    <property type="evidence" value="ECO:0007669"/>
    <property type="project" value="InterPro"/>
</dbReference>
<dbReference type="Gene3D" id="3.30.450.330">
    <property type="match status" value="1"/>
</dbReference>
<dbReference type="Pfam" id="PF03717">
    <property type="entry name" value="PBP_dimer"/>
    <property type="match status" value="1"/>
</dbReference>
<dbReference type="PANTHER" id="PTHR30627">
    <property type="entry name" value="PEPTIDOGLYCAN D,D-TRANSPEPTIDASE"/>
    <property type="match status" value="1"/>
</dbReference>
<dbReference type="SUPFAM" id="SSF56519">
    <property type="entry name" value="Penicillin binding protein dimerisation domain"/>
    <property type="match status" value="1"/>
</dbReference>
<keyword evidence="5" id="KW-1133">Transmembrane helix</keyword>
<dbReference type="InterPro" id="IPR050515">
    <property type="entry name" value="Beta-lactam/transpept"/>
</dbReference>
<organism evidence="7 8">
    <name type="scientific">Brevibacillus aydinogluensis</name>
    <dbReference type="NCBI Taxonomy" id="927786"/>
    <lineage>
        <taxon>Bacteria</taxon>
        <taxon>Bacillati</taxon>
        <taxon>Bacillota</taxon>
        <taxon>Bacilli</taxon>
        <taxon>Bacillales</taxon>
        <taxon>Paenibacillaceae</taxon>
        <taxon>Brevibacillus</taxon>
    </lineage>
</organism>
<feature type="transmembrane region" description="Helical" evidence="5">
    <location>
        <begin position="12"/>
        <end position="31"/>
    </location>
</feature>
<keyword evidence="3 5" id="KW-0472">Membrane</keyword>
<evidence type="ECO:0000256" key="4">
    <source>
        <dbReference type="SAM" id="MobiDB-lite"/>
    </source>
</evidence>
<dbReference type="Pfam" id="PF03793">
    <property type="entry name" value="PASTA"/>
    <property type="match status" value="2"/>
</dbReference>
<evidence type="ECO:0000313" key="7">
    <source>
        <dbReference type="EMBL" id="CAJ1001966.1"/>
    </source>
</evidence>
<dbReference type="SMART" id="SM00740">
    <property type="entry name" value="PASTA"/>
    <property type="match status" value="2"/>
</dbReference>
<dbReference type="Proteomes" id="UP001189619">
    <property type="component" value="Chromosome"/>
</dbReference>
<keyword evidence="8" id="KW-1185">Reference proteome</keyword>
<dbReference type="GO" id="GO:0005886">
    <property type="term" value="C:plasma membrane"/>
    <property type="evidence" value="ECO:0007669"/>
    <property type="project" value="TreeGrafter"/>
</dbReference>
<dbReference type="Pfam" id="PF00905">
    <property type="entry name" value="Transpeptidase"/>
    <property type="match status" value="1"/>
</dbReference>
<dbReference type="Gene3D" id="3.90.1310.10">
    <property type="entry name" value="Penicillin-binding protein 2a (Domain 2)"/>
    <property type="match status" value="1"/>
</dbReference>
<dbReference type="CDD" id="cd06576">
    <property type="entry name" value="PASTA_Pbp2x-like_1"/>
    <property type="match status" value="1"/>
</dbReference>
<dbReference type="EMBL" id="OY569118">
    <property type="protein sequence ID" value="CAJ1001966.1"/>
    <property type="molecule type" value="Genomic_DNA"/>
</dbReference>
<comment type="subcellular location">
    <subcellularLocation>
        <location evidence="1">Membrane</location>
    </subcellularLocation>
</comment>
<evidence type="ECO:0000256" key="1">
    <source>
        <dbReference type="ARBA" id="ARBA00004370"/>
    </source>
</evidence>
<dbReference type="CDD" id="cd06575">
    <property type="entry name" value="PASTA_Pbp2x-like_2"/>
    <property type="match status" value="1"/>
</dbReference>
<evidence type="ECO:0000259" key="6">
    <source>
        <dbReference type="PROSITE" id="PS51178"/>
    </source>
</evidence>
<gene>
    <name evidence="7" type="ORF">BSPP4475_06560</name>
</gene>
<accession>A0AA48RGU9</accession>
<feature type="region of interest" description="Disordered" evidence="4">
    <location>
        <begin position="739"/>
        <end position="788"/>
    </location>
</feature>
<evidence type="ECO:0000256" key="3">
    <source>
        <dbReference type="ARBA" id="ARBA00023136"/>
    </source>
</evidence>
<name>A0AA48RGU9_9BACL</name>
<dbReference type="GO" id="GO:0071555">
    <property type="term" value="P:cell wall organization"/>
    <property type="evidence" value="ECO:0007669"/>
    <property type="project" value="TreeGrafter"/>
</dbReference>
<dbReference type="Gene3D" id="3.40.710.10">
    <property type="entry name" value="DD-peptidase/beta-lactamase superfamily"/>
    <property type="match status" value="1"/>
</dbReference>
<comment type="similarity">
    <text evidence="2">Belongs to the transpeptidase family.</text>
</comment>
<feature type="domain" description="PASTA" evidence="6">
    <location>
        <begin position="680"/>
        <end position="739"/>
    </location>
</feature>
<feature type="domain" description="PASTA" evidence="6">
    <location>
        <begin position="621"/>
        <end position="679"/>
    </location>
</feature>
<evidence type="ECO:0000256" key="2">
    <source>
        <dbReference type="ARBA" id="ARBA00007171"/>
    </source>
</evidence>
<dbReference type="PROSITE" id="PS51178">
    <property type="entry name" value="PASTA"/>
    <property type="match status" value="2"/>
</dbReference>
<dbReference type="KEGG" id="bayd:BSPP4475_06560"/>
<dbReference type="InterPro" id="IPR005543">
    <property type="entry name" value="PASTA_dom"/>
</dbReference>
<dbReference type="PANTHER" id="PTHR30627:SF26">
    <property type="entry name" value="PENICILLIN-BINDING PROTEIN 2B"/>
    <property type="match status" value="1"/>
</dbReference>
<reference evidence="7" key="1">
    <citation type="submission" date="2023-07" db="EMBL/GenBank/DDBJ databases">
        <authorList>
            <person name="Ivanov I."/>
            <person name="Teneva D."/>
            <person name="Stoikov I."/>
        </authorList>
    </citation>
    <scope>NUCLEOTIDE SEQUENCE</scope>
    <source>
        <strain evidence="7">4475</strain>
    </source>
</reference>
<dbReference type="Gene3D" id="3.30.10.20">
    <property type="match status" value="1"/>
</dbReference>
<feature type="compositionally biased region" description="Polar residues" evidence="4">
    <location>
        <begin position="779"/>
        <end position="788"/>
    </location>
</feature>
<feature type="compositionally biased region" description="Low complexity" evidence="4">
    <location>
        <begin position="752"/>
        <end position="765"/>
    </location>
</feature>
<evidence type="ECO:0000256" key="5">
    <source>
        <dbReference type="SAM" id="Phobius"/>
    </source>
</evidence>
<proteinExistence type="inferred from homology"/>
<protein>
    <submittedName>
        <fullName evidence="7">PASTA domain-containing penicillin-binding protein</fullName>
    </submittedName>
</protein>
<dbReference type="InterPro" id="IPR036138">
    <property type="entry name" value="PBP_dimer_sf"/>
</dbReference>
<evidence type="ECO:0000313" key="8">
    <source>
        <dbReference type="Proteomes" id="UP001189619"/>
    </source>
</evidence>
<keyword evidence="5" id="KW-0812">Transmembrane</keyword>